<gene>
    <name evidence="2" type="ORF">BJ993_004121</name>
</gene>
<evidence type="ECO:0000259" key="1">
    <source>
        <dbReference type="PROSITE" id="PS51186"/>
    </source>
</evidence>
<dbReference type="AlphaFoldDB" id="A0A7Z0CMQ5"/>
<dbReference type="CDD" id="cd04301">
    <property type="entry name" value="NAT_SF"/>
    <property type="match status" value="1"/>
</dbReference>
<evidence type="ECO:0000313" key="2">
    <source>
        <dbReference type="EMBL" id="NYI47041.1"/>
    </source>
</evidence>
<dbReference type="PANTHER" id="PTHR43617:SF9">
    <property type="entry name" value="GNAT FAMILY ACETYLTRANSFERASE"/>
    <property type="match status" value="1"/>
</dbReference>
<dbReference type="Pfam" id="PF00583">
    <property type="entry name" value="Acetyltransf_1"/>
    <property type="match status" value="1"/>
</dbReference>
<protein>
    <submittedName>
        <fullName evidence="2">GNAT superfamily N-acetyltransferase</fullName>
    </submittedName>
</protein>
<dbReference type="InterPro" id="IPR016181">
    <property type="entry name" value="Acyl_CoA_acyltransferase"/>
</dbReference>
<dbReference type="RefSeq" id="WP_179650951.1">
    <property type="nucleotide sequence ID" value="NZ_JACBZM010000001.1"/>
</dbReference>
<dbReference type="Gene3D" id="3.40.630.30">
    <property type="match status" value="1"/>
</dbReference>
<feature type="domain" description="N-acetyltransferase" evidence="1">
    <location>
        <begin position="5"/>
        <end position="171"/>
    </location>
</feature>
<proteinExistence type="predicted"/>
<comment type="caution">
    <text evidence="2">The sequence shown here is derived from an EMBL/GenBank/DDBJ whole genome shotgun (WGS) entry which is preliminary data.</text>
</comment>
<dbReference type="Proteomes" id="UP000562045">
    <property type="component" value="Unassembled WGS sequence"/>
</dbReference>
<organism evidence="2 3">
    <name type="scientific">Nocardioides aromaticivorans</name>
    <dbReference type="NCBI Taxonomy" id="200618"/>
    <lineage>
        <taxon>Bacteria</taxon>
        <taxon>Bacillati</taxon>
        <taxon>Actinomycetota</taxon>
        <taxon>Actinomycetes</taxon>
        <taxon>Propionibacteriales</taxon>
        <taxon>Nocardioidaceae</taxon>
        <taxon>Nocardioides</taxon>
    </lineage>
</organism>
<dbReference type="PANTHER" id="PTHR43617">
    <property type="entry name" value="L-AMINO ACID N-ACETYLTRANSFERASE"/>
    <property type="match status" value="1"/>
</dbReference>
<keyword evidence="2" id="KW-0808">Transferase</keyword>
<evidence type="ECO:0000313" key="3">
    <source>
        <dbReference type="Proteomes" id="UP000562045"/>
    </source>
</evidence>
<reference evidence="2 3" key="1">
    <citation type="submission" date="2020-07" db="EMBL/GenBank/DDBJ databases">
        <title>Sequencing the genomes of 1000 actinobacteria strains.</title>
        <authorList>
            <person name="Klenk H.-P."/>
        </authorList>
    </citation>
    <scope>NUCLEOTIDE SEQUENCE [LARGE SCALE GENOMIC DNA]</scope>
    <source>
        <strain evidence="2 3">DSM 15131</strain>
    </source>
</reference>
<dbReference type="SUPFAM" id="SSF55729">
    <property type="entry name" value="Acyl-CoA N-acyltransferases (Nat)"/>
    <property type="match status" value="1"/>
</dbReference>
<dbReference type="GO" id="GO:0016747">
    <property type="term" value="F:acyltransferase activity, transferring groups other than amino-acyl groups"/>
    <property type="evidence" value="ECO:0007669"/>
    <property type="project" value="InterPro"/>
</dbReference>
<dbReference type="InterPro" id="IPR050276">
    <property type="entry name" value="MshD_Acetyltransferase"/>
</dbReference>
<name>A0A7Z0CMQ5_9ACTN</name>
<dbReference type="PROSITE" id="PS51186">
    <property type="entry name" value="GNAT"/>
    <property type="match status" value="1"/>
</dbReference>
<accession>A0A7Z0CMQ5</accession>
<dbReference type="InterPro" id="IPR000182">
    <property type="entry name" value="GNAT_dom"/>
</dbReference>
<sequence>MTGLPTFRAATTDDVDAIVALVESAYRGDASRVGWTTEADLLDGQRTDPDAVRGSIAAPDSVVVLAEHPGAGRGALAACCHVQRRGARCYFGMFAVDPARQGGGIGGQVMAYAEELARTRWGCSVMEMTVIRQRTDLIAFYERRGYTDTGRRSPFPYGDERFGVPRRDDLEFTLLEKGL</sequence>
<dbReference type="EMBL" id="JACBZM010000001">
    <property type="protein sequence ID" value="NYI47041.1"/>
    <property type="molecule type" value="Genomic_DNA"/>
</dbReference>